<dbReference type="RefSeq" id="WP_344551974.1">
    <property type="nucleotide sequence ID" value="NZ_BAAANS010000013.1"/>
</dbReference>
<name>A0ABN2WMK4_9ACTN</name>
<evidence type="ECO:0000259" key="2">
    <source>
        <dbReference type="SMART" id="SM00421"/>
    </source>
</evidence>
<gene>
    <name evidence="3" type="ORF">GCM10009759_23890</name>
</gene>
<sequence>MTSPSTAEPERTTGTSPRARADAELLLRRLAPQEARALARLAAGDDLRAVARHLGVAPGTARRHLDRAVRKLGVRDREEAVALVATLAPATPEAAPEAAPETAPATAPATAPEAAPQAPTPAPAPAPAVHPAPAPAPTPAPVEFVGPPRPVPQPAPDTDAPAGFGEFAALVHARLVQQTFLLTGHRHRAAHCVQLALGSAARRWEEVAADPDPEGRVRGEAFDLALSPWHRGGPRRAHLLRWPRRRIVVDAAGAPEPPEPPQRLTPQDRALVKALLRLSRPRRRALVLHDTLGLPVERVAVEVESSTAAAESRVRSARAELAREVPALVGADPEDPEFAERLSALLHRAAVHGCPGPRLPSTARLVADSRVHTGLVTGAAAALTVLVGGAVVATLLGVGPSESAPAGPVRERACTSTGSGSAGPASPYGAPGLRTPWCGPTPGVPARLAGPPGPVPPPLDRPAPAAPSGGATLSGPFAAGRRPFAPPPPPERHPLPPPAAPCGPVCAPR</sequence>
<feature type="compositionally biased region" description="Low complexity" evidence="1">
    <location>
        <begin position="418"/>
        <end position="432"/>
    </location>
</feature>
<dbReference type="InterPro" id="IPR036388">
    <property type="entry name" value="WH-like_DNA-bd_sf"/>
</dbReference>
<dbReference type="SUPFAM" id="SSF88659">
    <property type="entry name" value="Sigma3 and sigma4 domains of RNA polymerase sigma factors"/>
    <property type="match status" value="1"/>
</dbReference>
<dbReference type="InterPro" id="IPR016032">
    <property type="entry name" value="Sig_transdc_resp-reg_C-effctor"/>
</dbReference>
<dbReference type="InterPro" id="IPR000792">
    <property type="entry name" value="Tscrpt_reg_LuxR_C"/>
</dbReference>
<feature type="compositionally biased region" description="Polar residues" evidence="1">
    <location>
        <begin position="1"/>
        <end position="16"/>
    </location>
</feature>
<comment type="caution">
    <text evidence="3">The sequence shown here is derived from an EMBL/GenBank/DDBJ whole genome shotgun (WGS) entry which is preliminary data.</text>
</comment>
<protein>
    <recommendedName>
        <fullName evidence="2">HTH luxR-type domain-containing protein</fullName>
    </recommendedName>
</protein>
<feature type="compositionally biased region" description="Pro residues" evidence="1">
    <location>
        <begin position="451"/>
        <end position="465"/>
    </location>
</feature>
<dbReference type="Gene3D" id="1.10.10.10">
    <property type="entry name" value="Winged helix-like DNA-binding domain superfamily/Winged helix DNA-binding domain"/>
    <property type="match status" value="2"/>
</dbReference>
<reference evidence="3 4" key="1">
    <citation type="journal article" date="2019" name="Int. J. Syst. Evol. Microbiol.">
        <title>The Global Catalogue of Microorganisms (GCM) 10K type strain sequencing project: providing services to taxonomists for standard genome sequencing and annotation.</title>
        <authorList>
            <consortium name="The Broad Institute Genomics Platform"/>
            <consortium name="The Broad Institute Genome Sequencing Center for Infectious Disease"/>
            <person name="Wu L."/>
            <person name="Ma J."/>
        </authorList>
    </citation>
    <scope>NUCLEOTIDE SEQUENCE [LARGE SCALE GENOMIC DNA]</scope>
    <source>
        <strain evidence="3 4">JCM 14559</strain>
    </source>
</reference>
<dbReference type="SUPFAM" id="SSF46894">
    <property type="entry name" value="C-terminal effector domain of the bipartite response regulators"/>
    <property type="match status" value="1"/>
</dbReference>
<feature type="compositionally biased region" description="Pro residues" evidence="1">
    <location>
        <begin position="118"/>
        <end position="140"/>
    </location>
</feature>
<feature type="compositionally biased region" description="Pro residues" evidence="1">
    <location>
        <begin position="484"/>
        <end position="501"/>
    </location>
</feature>
<keyword evidence="4" id="KW-1185">Reference proteome</keyword>
<feature type="region of interest" description="Disordered" evidence="1">
    <location>
        <begin position="89"/>
        <end position="157"/>
    </location>
</feature>
<evidence type="ECO:0000313" key="3">
    <source>
        <dbReference type="EMBL" id="GAA2095530.1"/>
    </source>
</evidence>
<feature type="domain" description="HTH luxR-type" evidence="2">
    <location>
        <begin position="27"/>
        <end position="84"/>
    </location>
</feature>
<feature type="compositionally biased region" description="Low complexity" evidence="1">
    <location>
        <begin position="89"/>
        <end position="117"/>
    </location>
</feature>
<feature type="region of interest" description="Disordered" evidence="1">
    <location>
        <begin position="399"/>
        <end position="509"/>
    </location>
</feature>
<evidence type="ECO:0000256" key="1">
    <source>
        <dbReference type="SAM" id="MobiDB-lite"/>
    </source>
</evidence>
<organism evidence="3 4">
    <name type="scientific">Kitasatospora saccharophila</name>
    <dbReference type="NCBI Taxonomy" id="407973"/>
    <lineage>
        <taxon>Bacteria</taxon>
        <taxon>Bacillati</taxon>
        <taxon>Actinomycetota</taxon>
        <taxon>Actinomycetes</taxon>
        <taxon>Kitasatosporales</taxon>
        <taxon>Streptomycetaceae</taxon>
        <taxon>Kitasatospora</taxon>
    </lineage>
</organism>
<dbReference type="Proteomes" id="UP001500897">
    <property type="component" value="Unassembled WGS sequence"/>
</dbReference>
<dbReference type="Pfam" id="PF00196">
    <property type="entry name" value="GerE"/>
    <property type="match status" value="1"/>
</dbReference>
<dbReference type="EMBL" id="BAAANS010000013">
    <property type="protein sequence ID" value="GAA2095530.1"/>
    <property type="molecule type" value="Genomic_DNA"/>
</dbReference>
<dbReference type="InterPro" id="IPR013324">
    <property type="entry name" value="RNA_pol_sigma_r3/r4-like"/>
</dbReference>
<dbReference type="SMART" id="SM00421">
    <property type="entry name" value="HTH_LUXR"/>
    <property type="match status" value="1"/>
</dbReference>
<accession>A0ABN2WMK4</accession>
<feature type="region of interest" description="Disordered" evidence="1">
    <location>
        <begin position="1"/>
        <end position="21"/>
    </location>
</feature>
<proteinExistence type="predicted"/>
<evidence type="ECO:0000313" key="4">
    <source>
        <dbReference type="Proteomes" id="UP001500897"/>
    </source>
</evidence>